<evidence type="ECO:0000313" key="2">
    <source>
        <dbReference type="Proteomes" id="UP000070700"/>
    </source>
</evidence>
<proteinExistence type="predicted"/>
<organism evidence="1 2">
    <name type="scientific">Mollisia scopiformis</name>
    <name type="common">Conifer needle endophyte fungus</name>
    <name type="synonym">Phialocephala scopiformis</name>
    <dbReference type="NCBI Taxonomy" id="149040"/>
    <lineage>
        <taxon>Eukaryota</taxon>
        <taxon>Fungi</taxon>
        <taxon>Dikarya</taxon>
        <taxon>Ascomycota</taxon>
        <taxon>Pezizomycotina</taxon>
        <taxon>Leotiomycetes</taxon>
        <taxon>Helotiales</taxon>
        <taxon>Mollisiaceae</taxon>
        <taxon>Mollisia</taxon>
    </lineage>
</organism>
<evidence type="ECO:0000313" key="1">
    <source>
        <dbReference type="EMBL" id="KUJ17363.1"/>
    </source>
</evidence>
<dbReference type="GeneID" id="28830833"/>
<dbReference type="AlphaFoldDB" id="A0A194XB19"/>
<name>A0A194XB19_MOLSC</name>
<dbReference type="RefSeq" id="XP_018071718.1">
    <property type="nucleotide sequence ID" value="XM_018221107.1"/>
</dbReference>
<dbReference type="EMBL" id="KQ947414">
    <property type="protein sequence ID" value="KUJ17363.1"/>
    <property type="molecule type" value="Genomic_DNA"/>
</dbReference>
<accession>A0A194XB19</accession>
<gene>
    <name evidence="1" type="ORF">LY89DRAFT_746907</name>
</gene>
<dbReference type="KEGG" id="psco:LY89DRAFT_746907"/>
<sequence length="126" mass="14522">MKLVERFWTAVTYALSLSSFPSFHEYGIQQKPLFGDIPSSLIRPARHGPIFYPPGRRPRGDGSEFMCKYANMGAERTNCSTPEDRSCWLKSEKTGRRFDINTDYEILAPEGVLCQYTYTCSGRWFM</sequence>
<dbReference type="InParanoid" id="A0A194XB19"/>
<dbReference type="Proteomes" id="UP000070700">
    <property type="component" value="Unassembled WGS sequence"/>
</dbReference>
<protein>
    <submittedName>
        <fullName evidence="1">Uncharacterized protein</fullName>
    </submittedName>
</protein>
<dbReference type="OrthoDB" id="10627271at2759"/>
<reference evidence="1 2" key="1">
    <citation type="submission" date="2015-10" db="EMBL/GenBank/DDBJ databases">
        <title>Full genome of DAOMC 229536 Phialocephala scopiformis, a fungal endophyte of spruce producing the potent anti-insectan compound rugulosin.</title>
        <authorList>
            <consortium name="DOE Joint Genome Institute"/>
            <person name="Walker A.K."/>
            <person name="Frasz S.L."/>
            <person name="Seifert K.A."/>
            <person name="Miller J.D."/>
            <person name="Mondo S.J."/>
            <person name="Labutti K."/>
            <person name="Lipzen A."/>
            <person name="Dockter R."/>
            <person name="Kennedy M."/>
            <person name="Grigoriev I.V."/>
            <person name="Spatafora J.W."/>
        </authorList>
    </citation>
    <scope>NUCLEOTIDE SEQUENCE [LARGE SCALE GENOMIC DNA]</scope>
    <source>
        <strain evidence="1 2">CBS 120377</strain>
    </source>
</reference>
<keyword evidence="2" id="KW-1185">Reference proteome</keyword>